<dbReference type="GeneID" id="27350628"/>
<dbReference type="Gene3D" id="1.20.58.340">
    <property type="entry name" value="Magnesium transport protein CorA, transmembrane region"/>
    <property type="match status" value="1"/>
</dbReference>
<organism evidence="2 3">
    <name type="scientific">Cladophialophora immunda</name>
    <dbReference type="NCBI Taxonomy" id="569365"/>
    <lineage>
        <taxon>Eukaryota</taxon>
        <taxon>Fungi</taxon>
        <taxon>Dikarya</taxon>
        <taxon>Ascomycota</taxon>
        <taxon>Pezizomycotina</taxon>
        <taxon>Eurotiomycetes</taxon>
        <taxon>Chaetothyriomycetidae</taxon>
        <taxon>Chaetothyriales</taxon>
        <taxon>Herpotrichiellaceae</taxon>
        <taxon>Cladophialophora</taxon>
    </lineage>
</organism>
<dbReference type="AlphaFoldDB" id="A0A0D2BY07"/>
<feature type="transmembrane region" description="Helical" evidence="1">
    <location>
        <begin position="434"/>
        <end position="454"/>
    </location>
</feature>
<keyword evidence="3" id="KW-1185">Reference proteome</keyword>
<keyword evidence="1" id="KW-0472">Membrane</keyword>
<dbReference type="OrthoDB" id="5396681at2759"/>
<gene>
    <name evidence="2" type="ORF">PV07_11434</name>
</gene>
<evidence type="ECO:0000313" key="3">
    <source>
        <dbReference type="Proteomes" id="UP000054466"/>
    </source>
</evidence>
<evidence type="ECO:0000313" key="2">
    <source>
        <dbReference type="EMBL" id="KIW23215.1"/>
    </source>
</evidence>
<feature type="transmembrane region" description="Helical" evidence="1">
    <location>
        <begin position="387"/>
        <end position="414"/>
    </location>
</feature>
<protein>
    <submittedName>
        <fullName evidence="2">Uncharacterized protein</fullName>
    </submittedName>
</protein>
<accession>A0A0D2BY07</accession>
<reference evidence="2 3" key="1">
    <citation type="submission" date="2015-01" db="EMBL/GenBank/DDBJ databases">
        <title>The Genome Sequence of Cladophialophora immunda CBS83496.</title>
        <authorList>
            <consortium name="The Broad Institute Genomics Platform"/>
            <person name="Cuomo C."/>
            <person name="de Hoog S."/>
            <person name="Gorbushina A."/>
            <person name="Stielow B."/>
            <person name="Teixiera M."/>
            <person name="Abouelleil A."/>
            <person name="Chapman S.B."/>
            <person name="Priest M."/>
            <person name="Young S.K."/>
            <person name="Wortman J."/>
            <person name="Nusbaum C."/>
            <person name="Birren B."/>
        </authorList>
    </citation>
    <scope>NUCLEOTIDE SEQUENCE [LARGE SCALE GENOMIC DNA]</scope>
    <source>
        <strain evidence="2 3">CBS 83496</strain>
    </source>
</reference>
<dbReference type="EMBL" id="KN847046">
    <property type="protein sequence ID" value="KIW23215.1"/>
    <property type="molecule type" value="Genomic_DNA"/>
</dbReference>
<dbReference type="HOGENOM" id="CLU_031640_1_0_1"/>
<keyword evidence="1" id="KW-1133">Transmembrane helix</keyword>
<dbReference type="VEuPathDB" id="FungiDB:PV07_11434"/>
<proteinExistence type="predicted"/>
<name>A0A0D2BY07_9EURO</name>
<sequence length="488" mass="55708">MFAARRQSLLDKVEWRPEHHGGRYFIETTDEPGRLRHGHLMDEEIRDWVLANSCSAESPPPKTKSGGFRLLLCDLPRLQDEISQVRTPHMSRDSFLITEEAFLLPGATLQALFDLEGVYSRFTECDTATGKVKYLRILIQGRRKLGVAHCTLSLCHNSDTGWTYGLLCGEGVIEPVEIMNSRPLMPGLLNLLNPCLPLKSDPLLIPTMLLKIYTERIQLFLRKQIFQLDELEDAIGVTRPGRVTKSRSLKNWPNDIDIKKMTVGLHSTACELYYLNRTCLWTHDCLEFLHTLAAECSDYINRHPARFLEIRQGIEFETTRMKWIAGTLDTSKERVEAQLSVLYSATSQRENAIALNYSRMAQEQNEISLRDVHMNTRIATSTKQDSIAMTTFTFIAALFLPGTYVASLFSMSMFDWLPSEGNGSGSPRVSADFYIYWCITIPLTLLVMAGWYLWYRRADQAWKKETGYSLNDNTGANRPIEVEVKADR</sequence>
<dbReference type="RefSeq" id="XP_016243431.1">
    <property type="nucleotide sequence ID" value="XM_016398869.1"/>
</dbReference>
<evidence type="ECO:0000256" key="1">
    <source>
        <dbReference type="SAM" id="Phobius"/>
    </source>
</evidence>
<dbReference type="STRING" id="569365.A0A0D2BY07"/>
<dbReference type="Proteomes" id="UP000054466">
    <property type="component" value="Unassembled WGS sequence"/>
</dbReference>
<keyword evidence="1" id="KW-0812">Transmembrane</keyword>